<keyword evidence="4" id="KW-1185">Reference proteome</keyword>
<dbReference type="EMBL" id="KV907506">
    <property type="protein sequence ID" value="OOF92666.1"/>
    <property type="molecule type" value="Genomic_DNA"/>
</dbReference>
<reference evidence="4" key="1">
    <citation type="journal article" date="2017" name="Genome Biol.">
        <title>Comparative genomics reveals high biological diversity and specific adaptations in the industrially and medically important fungal genus Aspergillus.</title>
        <authorList>
            <person name="de Vries R.P."/>
            <person name="Riley R."/>
            <person name="Wiebenga A."/>
            <person name="Aguilar-Osorio G."/>
            <person name="Amillis S."/>
            <person name="Uchima C.A."/>
            <person name="Anderluh G."/>
            <person name="Asadollahi M."/>
            <person name="Askin M."/>
            <person name="Barry K."/>
            <person name="Battaglia E."/>
            <person name="Bayram O."/>
            <person name="Benocci T."/>
            <person name="Braus-Stromeyer S.A."/>
            <person name="Caldana C."/>
            <person name="Canovas D."/>
            <person name="Cerqueira G.C."/>
            <person name="Chen F."/>
            <person name="Chen W."/>
            <person name="Choi C."/>
            <person name="Clum A."/>
            <person name="Dos Santos R.A."/>
            <person name="Damasio A.R."/>
            <person name="Diallinas G."/>
            <person name="Emri T."/>
            <person name="Fekete E."/>
            <person name="Flipphi M."/>
            <person name="Freyberg S."/>
            <person name="Gallo A."/>
            <person name="Gournas C."/>
            <person name="Habgood R."/>
            <person name="Hainaut M."/>
            <person name="Harispe M.L."/>
            <person name="Henrissat B."/>
            <person name="Hilden K.S."/>
            <person name="Hope R."/>
            <person name="Hossain A."/>
            <person name="Karabika E."/>
            <person name="Karaffa L."/>
            <person name="Karanyi Z."/>
            <person name="Krasevec N."/>
            <person name="Kuo A."/>
            <person name="Kusch H."/>
            <person name="LaButti K."/>
            <person name="Lagendijk E.L."/>
            <person name="Lapidus A."/>
            <person name="Levasseur A."/>
            <person name="Lindquist E."/>
            <person name="Lipzen A."/>
            <person name="Logrieco A.F."/>
            <person name="MacCabe A."/>
            <person name="Maekelae M.R."/>
            <person name="Malavazi I."/>
            <person name="Melin P."/>
            <person name="Meyer V."/>
            <person name="Mielnichuk N."/>
            <person name="Miskei M."/>
            <person name="Molnar A.P."/>
            <person name="Mule G."/>
            <person name="Ngan C.Y."/>
            <person name="Orejas M."/>
            <person name="Orosz E."/>
            <person name="Ouedraogo J.P."/>
            <person name="Overkamp K.M."/>
            <person name="Park H.-S."/>
            <person name="Perrone G."/>
            <person name="Piumi F."/>
            <person name="Punt P.J."/>
            <person name="Ram A.F."/>
            <person name="Ramon A."/>
            <person name="Rauscher S."/>
            <person name="Record E."/>
            <person name="Riano-Pachon D.M."/>
            <person name="Robert V."/>
            <person name="Roehrig J."/>
            <person name="Ruller R."/>
            <person name="Salamov A."/>
            <person name="Salih N.S."/>
            <person name="Samson R.A."/>
            <person name="Sandor E."/>
            <person name="Sanguinetti M."/>
            <person name="Schuetze T."/>
            <person name="Sepcic K."/>
            <person name="Shelest E."/>
            <person name="Sherlock G."/>
            <person name="Sophianopoulou V."/>
            <person name="Squina F.M."/>
            <person name="Sun H."/>
            <person name="Susca A."/>
            <person name="Todd R.B."/>
            <person name="Tsang A."/>
            <person name="Unkles S.E."/>
            <person name="van de Wiele N."/>
            <person name="van Rossen-Uffink D."/>
            <person name="Oliveira J.V."/>
            <person name="Vesth T.C."/>
            <person name="Visser J."/>
            <person name="Yu J.-H."/>
            <person name="Zhou M."/>
            <person name="Andersen M.R."/>
            <person name="Archer D.B."/>
            <person name="Baker S.E."/>
            <person name="Benoit I."/>
            <person name="Brakhage A.A."/>
            <person name="Braus G.H."/>
            <person name="Fischer R."/>
            <person name="Frisvad J.C."/>
            <person name="Goldman G.H."/>
            <person name="Houbraken J."/>
            <person name="Oakley B."/>
            <person name="Pocsi I."/>
            <person name="Scazzocchio C."/>
            <person name="Seiboth B."/>
            <person name="vanKuyk P.A."/>
            <person name="Wortman J."/>
            <person name="Dyer P.S."/>
            <person name="Grigoriev I.V."/>
        </authorList>
    </citation>
    <scope>NUCLEOTIDE SEQUENCE [LARGE SCALE GENOMIC DNA]</scope>
    <source>
        <strain evidence="4">ITEM 5010</strain>
    </source>
</reference>
<accession>A0A1R3RDV8</accession>
<dbReference type="InterPro" id="IPR001810">
    <property type="entry name" value="F-box_dom"/>
</dbReference>
<dbReference type="Proteomes" id="UP000188318">
    <property type="component" value="Unassembled WGS sequence"/>
</dbReference>
<evidence type="ECO:0000259" key="2">
    <source>
        <dbReference type="PROSITE" id="PS50181"/>
    </source>
</evidence>
<evidence type="ECO:0000313" key="4">
    <source>
        <dbReference type="Proteomes" id="UP000188318"/>
    </source>
</evidence>
<gene>
    <name evidence="3" type="ORF">ASPCADRAFT_509076</name>
</gene>
<protein>
    <recommendedName>
        <fullName evidence="2">F-box domain-containing protein</fullName>
    </recommendedName>
</protein>
<dbReference type="STRING" id="602072.A0A1R3RDV8"/>
<sequence length="400" mass="45237">MASLLLQLPNELLAEVLRHCPDFSTLWSLIHVSSRLSAIFDAHAGETVNAVLLTSVPPPTRDLIQAVVAIRLGSFEFRSHLQLLRHPLAVCQRLDPAVPPPLLRKLVGLAHQIHALAHLCLDRCLHRCESVLGLEASSPSWAEEQRAILAFWRVQFFYELKTGERKAQLDWPASDLASLRTSTPSTFRFRQPMQCEQAWTAIELIHELSGQHPETQAWTCPPHRFQLPQLSREKEFNWDCPPAPSPQALAPNRRPRERAPDRAPMPPSLPGPGPHPSTRWPAMPSGAMPAPRPRVMGGFGNWPEWKDLERGSAGWELFRTMAASPEAGPLAGLRFDPYRKFGLLFWEEQRMVDWGLWPQEARLDPAGDCYQRWRGLLSEEEIARNSGRTHPTTTRATRRG</sequence>
<organism evidence="3 4">
    <name type="scientific">Aspergillus carbonarius (strain ITEM 5010)</name>
    <dbReference type="NCBI Taxonomy" id="602072"/>
    <lineage>
        <taxon>Eukaryota</taxon>
        <taxon>Fungi</taxon>
        <taxon>Dikarya</taxon>
        <taxon>Ascomycota</taxon>
        <taxon>Pezizomycotina</taxon>
        <taxon>Eurotiomycetes</taxon>
        <taxon>Eurotiomycetidae</taxon>
        <taxon>Eurotiales</taxon>
        <taxon>Aspergillaceae</taxon>
        <taxon>Aspergillus</taxon>
        <taxon>Aspergillus subgen. Circumdati</taxon>
    </lineage>
</organism>
<evidence type="ECO:0000313" key="3">
    <source>
        <dbReference type="EMBL" id="OOF92666.1"/>
    </source>
</evidence>
<proteinExistence type="predicted"/>
<feature type="compositionally biased region" description="Pro residues" evidence="1">
    <location>
        <begin position="263"/>
        <end position="275"/>
    </location>
</feature>
<dbReference type="OrthoDB" id="4358152at2759"/>
<dbReference type="VEuPathDB" id="FungiDB:ASPCADRAFT_509076"/>
<feature type="domain" description="F-box" evidence="2">
    <location>
        <begin position="2"/>
        <end position="51"/>
    </location>
</feature>
<name>A0A1R3RDV8_ASPC5</name>
<dbReference type="PROSITE" id="PS50181">
    <property type="entry name" value="FBOX"/>
    <property type="match status" value="1"/>
</dbReference>
<feature type="region of interest" description="Disordered" evidence="1">
    <location>
        <begin position="236"/>
        <end position="292"/>
    </location>
</feature>
<evidence type="ECO:0000256" key="1">
    <source>
        <dbReference type="SAM" id="MobiDB-lite"/>
    </source>
</evidence>
<dbReference type="OMA" id="AITIVEC"/>
<dbReference type="AlphaFoldDB" id="A0A1R3RDV8"/>